<feature type="region of interest" description="Disordered" evidence="1">
    <location>
        <begin position="63"/>
        <end position="104"/>
    </location>
</feature>
<organism evidence="2 3">
    <name type="scientific">Armillaria ostoyae</name>
    <name type="common">Armillaria root rot fungus</name>
    <dbReference type="NCBI Taxonomy" id="47428"/>
    <lineage>
        <taxon>Eukaryota</taxon>
        <taxon>Fungi</taxon>
        <taxon>Dikarya</taxon>
        <taxon>Basidiomycota</taxon>
        <taxon>Agaricomycotina</taxon>
        <taxon>Agaricomycetes</taxon>
        <taxon>Agaricomycetidae</taxon>
        <taxon>Agaricales</taxon>
        <taxon>Marasmiineae</taxon>
        <taxon>Physalacriaceae</taxon>
        <taxon>Armillaria</taxon>
    </lineage>
</organism>
<keyword evidence="3" id="KW-1185">Reference proteome</keyword>
<gene>
    <name evidence="2" type="ORF">ARMOST_02468</name>
</gene>
<accession>A0A284QRS7</accession>
<evidence type="ECO:0000313" key="2">
    <source>
        <dbReference type="EMBL" id="SJK99178.1"/>
    </source>
</evidence>
<evidence type="ECO:0000256" key="1">
    <source>
        <dbReference type="SAM" id="MobiDB-lite"/>
    </source>
</evidence>
<protein>
    <submittedName>
        <fullName evidence="2">Uncharacterized protein</fullName>
    </submittedName>
</protein>
<reference evidence="3" key="1">
    <citation type="journal article" date="2017" name="Nat. Ecol. Evol.">
        <title>Genome expansion and lineage-specific genetic innovations in the forest pathogenic fungi Armillaria.</title>
        <authorList>
            <person name="Sipos G."/>
            <person name="Prasanna A.N."/>
            <person name="Walter M.C."/>
            <person name="O'Connor E."/>
            <person name="Balint B."/>
            <person name="Krizsan K."/>
            <person name="Kiss B."/>
            <person name="Hess J."/>
            <person name="Varga T."/>
            <person name="Slot J."/>
            <person name="Riley R."/>
            <person name="Boka B."/>
            <person name="Rigling D."/>
            <person name="Barry K."/>
            <person name="Lee J."/>
            <person name="Mihaltcheva S."/>
            <person name="LaButti K."/>
            <person name="Lipzen A."/>
            <person name="Waldron R."/>
            <person name="Moloney N.M."/>
            <person name="Sperisen C."/>
            <person name="Kredics L."/>
            <person name="Vagvoelgyi C."/>
            <person name="Patrignani A."/>
            <person name="Fitzpatrick D."/>
            <person name="Nagy I."/>
            <person name="Doyle S."/>
            <person name="Anderson J.B."/>
            <person name="Grigoriev I.V."/>
            <person name="Gueldener U."/>
            <person name="Muensterkoetter M."/>
            <person name="Nagy L.G."/>
        </authorList>
    </citation>
    <scope>NUCLEOTIDE SEQUENCE [LARGE SCALE GENOMIC DNA]</scope>
    <source>
        <strain evidence="3">C18/9</strain>
    </source>
</reference>
<dbReference type="Proteomes" id="UP000219338">
    <property type="component" value="Unassembled WGS sequence"/>
</dbReference>
<feature type="compositionally biased region" description="Polar residues" evidence="1">
    <location>
        <begin position="75"/>
        <end position="91"/>
    </location>
</feature>
<evidence type="ECO:0000313" key="3">
    <source>
        <dbReference type="Proteomes" id="UP000219338"/>
    </source>
</evidence>
<sequence length="104" mass="12237">MLSDHPPSEVDRLRQAIAELQDERDKYRHNTSKAMREAVELLVEKERLECENADLKRTMRGLKEDIQRRGEVLVRQQTQARTEQAPQNPRNATRDPRESRSNNT</sequence>
<name>A0A284QRS7_ARMOS</name>
<proteinExistence type="predicted"/>
<feature type="compositionally biased region" description="Basic and acidic residues" evidence="1">
    <location>
        <begin position="63"/>
        <end position="72"/>
    </location>
</feature>
<feature type="compositionally biased region" description="Basic and acidic residues" evidence="1">
    <location>
        <begin position="92"/>
        <end position="104"/>
    </location>
</feature>
<dbReference type="EMBL" id="FUEG01000001">
    <property type="protein sequence ID" value="SJK99178.1"/>
    <property type="molecule type" value="Genomic_DNA"/>
</dbReference>
<dbReference type="AlphaFoldDB" id="A0A284QRS7"/>